<gene>
    <name evidence="1" type="ORF">Q604_UNBC11708G0001</name>
</gene>
<dbReference type="EMBL" id="AZMM01011708">
    <property type="protein sequence ID" value="ETJ33855.1"/>
    <property type="molecule type" value="Genomic_DNA"/>
</dbReference>
<comment type="caution">
    <text evidence="1">The sequence shown here is derived from an EMBL/GenBank/DDBJ whole genome shotgun (WGS) entry which is preliminary data.</text>
</comment>
<name>W1XWP3_9ZZZZ</name>
<feature type="non-terminal residue" evidence="1">
    <location>
        <position position="1"/>
    </location>
</feature>
<protein>
    <submittedName>
        <fullName evidence="1">Uncharacterized protein</fullName>
    </submittedName>
</protein>
<evidence type="ECO:0000313" key="1">
    <source>
        <dbReference type="EMBL" id="ETJ33855.1"/>
    </source>
</evidence>
<accession>W1XWP3</accession>
<proteinExistence type="predicted"/>
<organism evidence="1">
    <name type="scientific">human gut metagenome</name>
    <dbReference type="NCBI Taxonomy" id="408170"/>
    <lineage>
        <taxon>unclassified sequences</taxon>
        <taxon>metagenomes</taxon>
        <taxon>organismal metagenomes</taxon>
    </lineage>
</organism>
<sequence>IKDSIMLSAVDLSTTEVGRNSKGVLYMTVPKELKLTADTGIPDDVRETMPAMFRGKMGDSLMVNLMPLNEEEKQQLAANPHNANAIVFNRGMNMAKMIGSSARTSKVY</sequence>
<dbReference type="AlphaFoldDB" id="W1XWP3"/>
<reference evidence="1" key="1">
    <citation type="submission" date="2013-12" db="EMBL/GenBank/DDBJ databases">
        <title>A Varibaculum cambriense genome reconstructed from a premature infant gut community with otherwise low bacterial novelty that shifts toward anaerobic metabolism during the third week of life.</title>
        <authorList>
            <person name="Brown C.T."/>
            <person name="Sharon I."/>
            <person name="Thomas B.C."/>
            <person name="Castelle C.J."/>
            <person name="Morowitz M.J."/>
            <person name="Banfield J.F."/>
        </authorList>
    </citation>
    <scope>NUCLEOTIDE SEQUENCE</scope>
</reference>
<feature type="non-terminal residue" evidence="1">
    <location>
        <position position="108"/>
    </location>
</feature>